<proteinExistence type="predicted"/>
<dbReference type="KEGG" id="mmaa:FR932_10045"/>
<accession>A0A5J6WM74</accession>
<protein>
    <submittedName>
        <fullName evidence="1">DUF2971 domain-containing protein</fullName>
    </submittedName>
</protein>
<evidence type="ECO:0000313" key="2">
    <source>
        <dbReference type="Proteomes" id="UP000327424"/>
    </source>
</evidence>
<keyword evidence="2" id="KW-1185">Reference proteome</keyword>
<dbReference type="OrthoDB" id="4119964at2"/>
<name>A0A5J6WM74_MORMI</name>
<gene>
    <name evidence="1" type="ORF">FR932_10045</name>
</gene>
<dbReference type="Proteomes" id="UP000327424">
    <property type="component" value="Chromosome"/>
</dbReference>
<sequence>MLCYYFTGSKYGLDNLKKKRLKVSNLNNLNDPFEMLCVETADKKVKSKLTFAKDAVAQNFGILCFSGNWTNPVQWGHYAENHSGLCLVFDIHEECLREITYVPTRLSPRDIDLDTEEAAFTLMTTKFKHWHYEQEHRSILWLSGLDKESELYFRAFDDNLKIKQVIIGVNSKLKKSDIVKIVPRDVEVFHAKLHDTEFKVTRDRTK</sequence>
<dbReference type="EMBL" id="CP044399">
    <property type="protein sequence ID" value="QFI38160.1"/>
    <property type="molecule type" value="Genomic_DNA"/>
</dbReference>
<reference evidence="1 2" key="1">
    <citation type="submission" date="2019-09" db="EMBL/GenBank/DDBJ databases">
        <title>Hybrid Assembly of the complete Genome of the Deep-Sea Bacterium Moritella marina from long Nanopore and Illumina reads.</title>
        <authorList>
            <person name="Magin S."/>
            <person name="Georgoulis A."/>
            <person name="Papadimitriou K."/>
            <person name="Iliakis G."/>
            <person name="Vorgias C.E."/>
        </authorList>
    </citation>
    <scope>NUCLEOTIDE SEQUENCE [LARGE SCALE GENOMIC DNA]</scope>
    <source>
        <strain evidence="1 2">MP-1</strain>
    </source>
</reference>
<evidence type="ECO:0000313" key="1">
    <source>
        <dbReference type="EMBL" id="QFI38160.1"/>
    </source>
</evidence>
<organism evidence="1 2">
    <name type="scientific">Moritella marina ATCC 15381</name>
    <dbReference type="NCBI Taxonomy" id="1202962"/>
    <lineage>
        <taxon>Bacteria</taxon>
        <taxon>Pseudomonadati</taxon>
        <taxon>Pseudomonadota</taxon>
        <taxon>Gammaproteobacteria</taxon>
        <taxon>Alteromonadales</taxon>
        <taxon>Moritellaceae</taxon>
        <taxon>Moritella</taxon>
    </lineage>
</organism>
<dbReference type="AlphaFoldDB" id="A0A5J6WM74"/>